<dbReference type="Pfam" id="PF11796">
    <property type="entry name" value="DUF3323"/>
    <property type="match status" value="1"/>
</dbReference>
<protein>
    <recommendedName>
        <fullName evidence="5">TIGR02679 family protein</fullName>
    </recommendedName>
</protein>
<dbReference type="NCBIfam" id="TIGR02679">
    <property type="entry name" value="TIGR02679 family protein"/>
    <property type="match status" value="1"/>
</dbReference>
<dbReference type="Proteomes" id="UP001410648">
    <property type="component" value="Unassembled WGS sequence"/>
</dbReference>
<dbReference type="InterPro" id="IPR013495">
    <property type="entry name" value="CHP02679"/>
</dbReference>
<evidence type="ECO:0000259" key="2">
    <source>
        <dbReference type="Pfam" id="PF11796"/>
    </source>
</evidence>
<sequence>MSKQDHQSIQYFKAHALYKKLFSEFKKKYESLGKIGGSVSLIQFSDNEIEELAEFLGIRPDILLKKRRITLLQFEKQLKKYKFDDLDLRQLLELYFGESLISNSQRQEQQALELQSYLNHLKMNYSSAEIWLDYLEGKSSDSYWIYRLMEESYDDFESYVDILDRVLQNIPENPIRLPVFAQQMTGNPHAFDRNQNHGRLLIHVLTVREARYDHEKVVIPTTSEGINELLLTYNILRDDIANYVTVANLMADTDSPKKEFWKIACDTRVVQNVPIRELIHLDSLYPSNHKKDVWIVENSGVFSSILDAVPEAPLICTHGQFKLASWKCFDLLVKNGIRLHYSSDLDPEGIGMAQRLLNRYPDLVELWEMTEHSYAKSVSNGDSLSEARLKKLNAITNQDLLAIKHEMNQNKAPGYQEALLDDMIEVLQKNLKY</sequence>
<feature type="domain" description="Conserved hypothetical protein CHP02679 N terminus" evidence="2">
    <location>
        <begin position="36"/>
        <end position="250"/>
    </location>
</feature>
<name>A0ABN1AEK9_9LACT</name>
<evidence type="ECO:0008006" key="5">
    <source>
        <dbReference type="Google" id="ProtNLM"/>
    </source>
</evidence>
<reference evidence="3 4" key="1">
    <citation type="journal article" date="2019" name="Int. J. Syst. Evol. Microbiol.">
        <title>The Global Catalogue of Microorganisms (GCM) 10K type strain sequencing project: providing services to taxonomists for standard genome sequencing and annotation.</title>
        <authorList>
            <consortium name="The Broad Institute Genomics Platform"/>
            <consortium name="The Broad Institute Genome Sequencing Center for Infectious Disease"/>
            <person name="Wu L."/>
            <person name="Ma J."/>
        </authorList>
    </citation>
    <scope>NUCLEOTIDE SEQUENCE [LARGE SCALE GENOMIC DNA]</scope>
    <source>
        <strain evidence="3 4">JCM 14232</strain>
    </source>
</reference>
<dbReference type="Pfam" id="PF09664">
    <property type="entry name" value="DUF2399"/>
    <property type="match status" value="1"/>
</dbReference>
<dbReference type="InterPro" id="IPR024466">
    <property type="entry name" value="CHP02679_N"/>
</dbReference>
<organism evidence="3 4">
    <name type="scientific">Alkalibacterium indicireducens</name>
    <dbReference type="NCBI Taxonomy" id="398758"/>
    <lineage>
        <taxon>Bacteria</taxon>
        <taxon>Bacillati</taxon>
        <taxon>Bacillota</taxon>
        <taxon>Bacilli</taxon>
        <taxon>Lactobacillales</taxon>
        <taxon>Carnobacteriaceae</taxon>
        <taxon>Alkalibacterium</taxon>
    </lineage>
</organism>
<gene>
    <name evidence="3" type="ORF">GCM10008936_01440</name>
</gene>
<dbReference type="RefSeq" id="WP_346023678.1">
    <property type="nucleotide sequence ID" value="NZ_BAAADA010000014.1"/>
</dbReference>
<accession>A0ABN1AEK9</accession>
<dbReference type="EMBL" id="BAAADA010000014">
    <property type="protein sequence ID" value="GAA0474557.1"/>
    <property type="molecule type" value="Genomic_DNA"/>
</dbReference>
<keyword evidence="4" id="KW-1185">Reference proteome</keyword>
<dbReference type="InterPro" id="IPR024465">
    <property type="entry name" value="DUF2399"/>
</dbReference>
<evidence type="ECO:0000313" key="4">
    <source>
        <dbReference type="Proteomes" id="UP001410648"/>
    </source>
</evidence>
<comment type="caution">
    <text evidence="3">The sequence shown here is derived from an EMBL/GenBank/DDBJ whole genome shotgun (WGS) entry which is preliminary data.</text>
</comment>
<evidence type="ECO:0000313" key="3">
    <source>
        <dbReference type="EMBL" id="GAA0474557.1"/>
    </source>
</evidence>
<proteinExistence type="predicted"/>
<evidence type="ECO:0000259" key="1">
    <source>
        <dbReference type="Pfam" id="PF09664"/>
    </source>
</evidence>
<feature type="domain" description="DUF2399" evidence="1">
    <location>
        <begin position="274"/>
        <end position="427"/>
    </location>
</feature>